<dbReference type="eggNOG" id="ENOG5031SZQ">
    <property type="taxonomic scope" value="Bacteria"/>
</dbReference>
<comment type="caution">
    <text evidence="1">The sequence shown here is derived from an EMBL/GenBank/DDBJ whole genome shotgun (WGS) entry which is preliminary data.</text>
</comment>
<dbReference type="InterPro" id="IPR010982">
    <property type="entry name" value="Lambda_DNA-bd_dom_sf"/>
</dbReference>
<protein>
    <recommendedName>
        <fullName evidence="3">HTH cro/C1-type domain-containing protein</fullName>
    </recommendedName>
</protein>
<dbReference type="PATRIC" id="fig|1217705.3.peg.2075"/>
<evidence type="ECO:0000313" key="2">
    <source>
        <dbReference type="Proteomes" id="UP000013248"/>
    </source>
</evidence>
<sequence length="65" mass="7089">MRVLIKTEVAINHYGDVAKLADEIGLSVQAIYQWGEFVPDSSVGKIMATAASIPFVIDRTKPAQK</sequence>
<dbReference type="RefSeq" id="WP_005217404.1">
    <property type="nucleotide sequence ID" value="NZ_KB850089.1"/>
</dbReference>
<dbReference type="HOGENOM" id="CLU_207604_0_0_6"/>
<reference evidence="1 2" key="1">
    <citation type="submission" date="2013-02" db="EMBL/GenBank/DDBJ databases">
        <title>The Genome Sequence of Acinetobacter sp. ANC 3862.</title>
        <authorList>
            <consortium name="The Broad Institute Genome Sequencing Platform"/>
            <consortium name="The Broad Institute Genome Sequencing Center for Infectious Disease"/>
            <person name="Cerqueira G."/>
            <person name="Feldgarden M."/>
            <person name="Courvalin P."/>
            <person name="Perichon B."/>
            <person name="Grillot-Courvalin C."/>
            <person name="Clermont D."/>
            <person name="Rocha E."/>
            <person name="Yoon E.-J."/>
            <person name="Nemec A."/>
            <person name="Walker B."/>
            <person name="Young S.K."/>
            <person name="Zeng Q."/>
            <person name="Gargeya S."/>
            <person name="Fitzgerald M."/>
            <person name="Haas B."/>
            <person name="Abouelleil A."/>
            <person name="Alvarado L."/>
            <person name="Arachchi H.M."/>
            <person name="Berlin A.M."/>
            <person name="Chapman S.B."/>
            <person name="Dewar J."/>
            <person name="Goldberg J."/>
            <person name="Griggs A."/>
            <person name="Gujja S."/>
            <person name="Hansen M."/>
            <person name="Howarth C."/>
            <person name="Imamovic A."/>
            <person name="Larimer J."/>
            <person name="McCowan C."/>
            <person name="Murphy C."/>
            <person name="Neiman D."/>
            <person name="Pearson M."/>
            <person name="Priest M."/>
            <person name="Roberts A."/>
            <person name="Saif S."/>
            <person name="Shea T."/>
            <person name="Sisk P."/>
            <person name="Sykes S."/>
            <person name="Wortman J."/>
            <person name="Nusbaum C."/>
            <person name="Birren B."/>
        </authorList>
    </citation>
    <scope>NUCLEOTIDE SEQUENCE [LARGE SCALE GENOMIC DNA]</scope>
    <source>
        <strain evidence="1 2">ANC 3862</strain>
    </source>
</reference>
<evidence type="ECO:0008006" key="3">
    <source>
        <dbReference type="Google" id="ProtNLM"/>
    </source>
</evidence>
<dbReference type="SUPFAM" id="SSF47413">
    <property type="entry name" value="lambda repressor-like DNA-binding domains"/>
    <property type="match status" value="1"/>
</dbReference>
<gene>
    <name evidence="1" type="ORF">F900_02136</name>
</gene>
<dbReference type="STRING" id="1217705.F900_02136"/>
<dbReference type="EMBL" id="APRP01000022">
    <property type="protein sequence ID" value="ENX00465.1"/>
    <property type="molecule type" value="Genomic_DNA"/>
</dbReference>
<accession>N9NEN5</accession>
<evidence type="ECO:0000313" key="1">
    <source>
        <dbReference type="EMBL" id="ENX00465.1"/>
    </source>
</evidence>
<proteinExistence type="predicted"/>
<dbReference type="Gene3D" id="1.10.260.40">
    <property type="entry name" value="lambda repressor-like DNA-binding domains"/>
    <property type="match status" value="1"/>
</dbReference>
<name>N9NEN5_9GAMM</name>
<dbReference type="Proteomes" id="UP000013248">
    <property type="component" value="Unassembled WGS sequence"/>
</dbReference>
<dbReference type="GO" id="GO:0003677">
    <property type="term" value="F:DNA binding"/>
    <property type="evidence" value="ECO:0007669"/>
    <property type="project" value="InterPro"/>
</dbReference>
<organism evidence="1 2">
    <name type="scientific">Acinetobacter modestus</name>
    <dbReference type="NCBI Taxonomy" id="1776740"/>
    <lineage>
        <taxon>Bacteria</taxon>
        <taxon>Pseudomonadati</taxon>
        <taxon>Pseudomonadota</taxon>
        <taxon>Gammaproteobacteria</taxon>
        <taxon>Moraxellales</taxon>
        <taxon>Moraxellaceae</taxon>
        <taxon>Acinetobacter</taxon>
    </lineage>
</organism>
<dbReference type="AlphaFoldDB" id="N9NEN5"/>
<dbReference type="Pfam" id="PF14549">
    <property type="entry name" value="P22_Cro"/>
    <property type="match status" value="1"/>
</dbReference>